<name>A0A5B7JK55_PORTR</name>
<reference evidence="1 2" key="1">
    <citation type="submission" date="2019-05" db="EMBL/GenBank/DDBJ databases">
        <title>Another draft genome of Portunus trituberculatus and its Hox gene families provides insights of decapod evolution.</title>
        <authorList>
            <person name="Jeong J.-H."/>
            <person name="Song I."/>
            <person name="Kim S."/>
            <person name="Choi T."/>
            <person name="Kim D."/>
            <person name="Ryu S."/>
            <person name="Kim W."/>
        </authorList>
    </citation>
    <scope>NUCLEOTIDE SEQUENCE [LARGE SCALE GENOMIC DNA]</scope>
    <source>
        <tissue evidence="1">Muscle</tissue>
    </source>
</reference>
<proteinExistence type="predicted"/>
<dbReference type="Proteomes" id="UP000324222">
    <property type="component" value="Unassembled WGS sequence"/>
</dbReference>
<evidence type="ECO:0000313" key="2">
    <source>
        <dbReference type="Proteomes" id="UP000324222"/>
    </source>
</evidence>
<keyword evidence="2" id="KW-1185">Reference proteome</keyword>
<dbReference type="AlphaFoldDB" id="A0A5B7JK55"/>
<gene>
    <name evidence="1" type="ORF">E2C01_093822</name>
</gene>
<organism evidence="1 2">
    <name type="scientific">Portunus trituberculatus</name>
    <name type="common">Swimming crab</name>
    <name type="synonym">Neptunus trituberculatus</name>
    <dbReference type="NCBI Taxonomy" id="210409"/>
    <lineage>
        <taxon>Eukaryota</taxon>
        <taxon>Metazoa</taxon>
        <taxon>Ecdysozoa</taxon>
        <taxon>Arthropoda</taxon>
        <taxon>Crustacea</taxon>
        <taxon>Multicrustacea</taxon>
        <taxon>Malacostraca</taxon>
        <taxon>Eumalacostraca</taxon>
        <taxon>Eucarida</taxon>
        <taxon>Decapoda</taxon>
        <taxon>Pleocyemata</taxon>
        <taxon>Brachyura</taxon>
        <taxon>Eubrachyura</taxon>
        <taxon>Portunoidea</taxon>
        <taxon>Portunidae</taxon>
        <taxon>Portuninae</taxon>
        <taxon>Portunus</taxon>
    </lineage>
</organism>
<sequence>MGDTHQYIARGEYGQRGCEMGKDDLFCGNICLKAQGGVLRKLPDISTCPRTNSERERIKHLAWKYSDFLNDPRLSAHDAAIIPKQPLYVKG</sequence>
<accession>A0A5B7JK55</accession>
<protein>
    <submittedName>
        <fullName evidence="1">Uncharacterized protein</fullName>
    </submittedName>
</protein>
<comment type="caution">
    <text evidence="1">The sequence shown here is derived from an EMBL/GenBank/DDBJ whole genome shotgun (WGS) entry which is preliminary data.</text>
</comment>
<dbReference type="EMBL" id="VSRR010114158">
    <property type="protein sequence ID" value="MPC98451.1"/>
    <property type="molecule type" value="Genomic_DNA"/>
</dbReference>
<evidence type="ECO:0000313" key="1">
    <source>
        <dbReference type="EMBL" id="MPC98451.1"/>
    </source>
</evidence>